<dbReference type="Proteomes" id="UP001324115">
    <property type="component" value="Unassembled WGS sequence"/>
</dbReference>
<dbReference type="AlphaFoldDB" id="A0AAN7FF45"/>
<keyword evidence="2" id="KW-0812">Transmembrane</keyword>
<proteinExistence type="inferred from homology"/>
<dbReference type="Pfam" id="PF03398">
    <property type="entry name" value="Ist1"/>
    <property type="match status" value="1"/>
</dbReference>
<dbReference type="EMBL" id="JAXUIC010000004">
    <property type="protein sequence ID" value="KAK4592408.1"/>
    <property type="molecule type" value="Genomic_DNA"/>
</dbReference>
<dbReference type="PANTHER" id="PTHR12161:SF13">
    <property type="entry name" value="REGULATOR OF VPS4 ACTIVITY IN THE MVB PATHWAY PROTEIN"/>
    <property type="match status" value="1"/>
</dbReference>
<name>A0AAN7FF45_QUERU</name>
<evidence type="ECO:0000313" key="4">
    <source>
        <dbReference type="Proteomes" id="UP001324115"/>
    </source>
</evidence>
<keyword evidence="4" id="KW-1185">Reference proteome</keyword>
<dbReference type="Gene3D" id="1.20.1260.60">
    <property type="entry name" value="Vacuolar protein sorting-associated protein Ist1"/>
    <property type="match status" value="1"/>
</dbReference>
<accession>A0AAN7FF45</accession>
<feature type="transmembrane region" description="Helical" evidence="2">
    <location>
        <begin position="12"/>
        <end position="30"/>
    </location>
</feature>
<dbReference type="PANTHER" id="PTHR12161">
    <property type="entry name" value="IST1 FAMILY MEMBER"/>
    <property type="match status" value="1"/>
</dbReference>
<evidence type="ECO:0000256" key="2">
    <source>
        <dbReference type="SAM" id="Phobius"/>
    </source>
</evidence>
<dbReference type="InterPro" id="IPR005061">
    <property type="entry name" value="Ist1"/>
</dbReference>
<sequence length="76" mass="8555">MVLGVRAIPFTFVAHVLAILGLVFVLVWTLDFRGGFNVEHVVREEKTIAAFELIEIYCELIAARLPIIESQKNSNL</sequence>
<dbReference type="GO" id="GO:0015031">
    <property type="term" value="P:protein transport"/>
    <property type="evidence" value="ECO:0007669"/>
    <property type="project" value="InterPro"/>
</dbReference>
<evidence type="ECO:0000256" key="1">
    <source>
        <dbReference type="ARBA" id="ARBA00005536"/>
    </source>
</evidence>
<organism evidence="3 4">
    <name type="scientific">Quercus rubra</name>
    <name type="common">Northern red oak</name>
    <name type="synonym">Quercus borealis</name>
    <dbReference type="NCBI Taxonomy" id="3512"/>
    <lineage>
        <taxon>Eukaryota</taxon>
        <taxon>Viridiplantae</taxon>
        <taxon>Streptophyta</taxon>
        <taxon>Embryophyta</taxon>
        <taxon>Tracheophyta</taxon>
        <taxon>Spermatophyta</taxon>
        <taxon>Magnoliopsida</taxon>
        <taxon>eudicotyledons</taxon>
        <taxon>Gunneridae</taxon>
        <taxon>Pentapetalae</taxon>
        <taxon>rosids</taxon>
        <taxon>fabids</taxon>
        <taxon>Fagales</taxon>
        <taxon>Fagaceae</taxon>
        <taxon>Quercus</taxon>
    </lineage>
</organism>
<evidence type="ECO:0000313" key="3">
    <source>
        <dbReference type="EMBL" id="KAK4592408.1"/>
    </source>
</evidence>
<protein>
    <submittedName>
        <fullName evidence="3">Uncharacterized protein</fullName>
    </submittedName>
</protein>
<gene>
    <name evidence="3" type="ORF">RGQ29_016804</name>
</gene>
<keyword evidence="2" id="KW-1133">Transmembrane helix</keyword>
<comment type="similarity">
    <text evidence="1">Belongs to the IST1 family.</text>
</comment>
<keyword evidence="2" id="KW-0472">Membrane</keyword>
<reference evidence="3 4" key="1">
    <citation type="journal article" date="2023" name="G3 (Bethesda)">
        <title>A haplotype-resolved chromosome-scale genome for Quercus rubra L. provides insights into the genetics of adaptive traits for red oak species.</title>
        <authorList>
            <person name="Kapoor B."/>
            <person name="Jenkins J."/>
            <person name="Schmutz J."/>
            <person name="Zhebentyayeva T."/>
            <person name="Kuelheim C."/>
            <person name="Coggeshall M."/>
            <person name="Heim C."/>
            <person name="Lasky J.R."/>
            <person name="Leites L."/>
            <person name="Islam-Faridi N."/>
            <person name="Romero-Severson J."/>
            <person name="DeLeo V.L."/>
            <person name="Lucas S.M."/>
            <person name="Lazic D."/>
            <person name="Gailing O."/>
            <person name="Carlson J."/>
            <person name="Staton M."/>
        </authorList>
    </citation>
    <scope>NUCLEOTIDE SEQUENCE [LARGE SCALE GENOMIC DNA]</scope>
    <source>
        <strain evidence="3">Pseudo-F2</strain>
    </source>
</reference>
<comment type="caution">
    <text evidence="3">The sequence shown here is derived from an EMBL/GenBank/DDBJ whole genome shotgun (WGS) entry which is preliminary data.</text>
</comment>
<dbReference type="InterPro" id="IPR042277">
    <property type="entry name" value="IST1-like"/>
</dbReference>